<dbReference type="EMBL" id="FRCT01000006">
    <property type="protein sequence ID" value="SHM52372.1"/>
    <property type="molecule type" value="Genomic_DNA"/>
</dbReference>
<feature type="signal peptide" evidence="1">
    <location>
        <begin position="1"/>
        <end position="24"/>
    </location>
</feature>
<organism evidence="2 3">
    <name type="scientific">Ruminococcus flavefaciens</name>
    <dbReference type="NCBI Taxonomy" id="1265"/>
    <lineage>
        <taxon>Bacteria</taxon>
        <taxon>Bacillati</taxon>
        <taxon>Bacillota</taxon>
        <taxon>Clostridia</taxon>
        <taxon>Eubacteriales</taxon>
        <taxon>Oscillospiraceae</taxon>
        <taxon>Ruminococcus</taxon>
    </lineage>
</organism>
<gene>
    <name evidence="2" type="ORF">SAMN04487860_1062</name>
</gene>
<accession>A0A1M7JH65</accession>
<evidence type="ECO:0000313" key="2">
    <source>
        <dbReference type="EMBL" id="SHM52372.1"/>
    </source>
</evidence>
<feature type="chain" id="PRO_5012161300" evidence="1">
    <location>
        <begin position="25"/>
        <end position="347"/>
    </location>
</feature>
<sequence length="347" mass="36484">MKHTWKKAAVFTLALALVAGGLPANVGGGGLFGGTAIVANAVETSETVTFSELGYDNQETVESVEAQNCTITFSRGTNSNPPKYYNTGSAIRVYGGNTVTISSTKDISEIRLSFGLSDGTNDITVDTGEYDSGEATWTGNAKSVEFTVGGTKGHRKIASVTVVYNEAATVSKTNISTATVTLAADNSVSSITVGENNITDLSGFDITYGTDDSHTAATPPTAAGKYYAYVTPNSTNTDYEGTAKSAQFIVNGTLADGKYEQYATKDGKNYTRFVFVKPKSEIAGKNKGVFSATLGETTKTFDTTTYYTGVTSNGIHYTVADEDSVMFVVTVSSTGSLDGLTCELDFE</sequence>
<dbReference type="RefSeq" id="WP_072950370.1">
    <property type="nucleotide sequence ID" value="NZ_FRCT01000006.1"/>
</dbReference>
<evidence type="ECO:0000313" key="3">
    <source>
        <dbReference type="Proteomes" id="UP000184394"/>
    </source>
</evidence>
<dbReference type="AlphaFoldDB" id="A0A1M7JH65"/>
<keyword evidence="1" id="KW-0732">Signal</keyword>
<reference evidence="2 3" key="1">
    <citation type="submission" date="2016-11" db="EMBL/GenBank/DDBJ databases">
        <authorList>
            <person name="Jaros S."/>
            <person name="Januszkiewicz K."/>
            <person name="Wedrychowicz H."/>
        </authorList>
    </citation>
    <scope>NUCLEOTIDE SEQUENCE [LARGE SCALE GENOMIC DNA]</scope>
    <source>
        <strain evidence="2 3">Y1</strain>
    </source>
</reference>
<name>A0A1M7JH65_RUMFL</name>
<protein>
    <submittedName>
        <fullName evidence="2">Uncharacterized protein</fullName>
    </submittedName>
</protein>
<dbReference type="Proteomes" id="UP000184394">
    <property type="component" value="Unassembled WGS sequence"/>
</dbReference>
<proteinExistence type="predicted"/>
<evidence type="ECO:0000256" key="1">
    <source>
        <dbReference type="SAM" id="SignalP"/>
    </source>
</evidence>